<evidence type="ECO:0000256" key="9">
    <source>
        <dbReference type="ARBA" id="ARBA00034075"/>
    </source>
</evidence>
<dbReference type="GO" id="GO:0045493">
    <property type="term" value="P:xylan catabolic process"/>
    <property type="evidence" value="ECO:0007669"/>
    <property type="project" value="UniProtKB-KW"/>
</dbReference>
<keyword evidence="4" id="KW-0479">Metal-binding</keyword>
<dbReference type="Proteomes" id="UP000240883">
    <property type="component" value="Unassembled WGS sequence"/>
</dbReference>
<accession>A0A2T2NTZ8</accession>
<evidence type="ECO:0000256" key="1">
    <source>
        <dbReference type="ARBA" id="ARBA00006249"/>
    </source>
</evidence>
<comment type="similarity">
    <text evidence="1 10">Belongs to the tannase family.</text>
</comment>
<dbReference type="InterPro" id="IPR029058">
    <property type="entry name" value="AB_hydrolase_fold"/>
</dbReference>
<dbReference type="OrthoDB" id="3039123at2759"/>
<dbReference type="PANTHER" id="PTHR33938">
    <property type="entry name" value="FERULOYL ESTERASE B-RELATED"/>
    <property type="match status" value="1"/>
</dbReference>
<keyword evidence="3" id="KW-0624">Polysaccharide degradation</keyword>
<dbReference type="STRING" id="1448308.A0A2T2NTZ8"/>
<evidence type="ECO:0000256" key="5">
    <source>
        <dbReference type="ARBA" id="ARBA00022729"/>
    </source>
</evidence>
<sequence length="511" mass="54472">MALSSCSPASLPYPVIPGVEFTSLAAHPVQNASWGLIQGAGSHRNHGDTNADGLSFCNVTLTHTHPGLNDSTTTQVWLPLLPQWNGRLQALGGGGWQAGLGPEEDATMAAAVAQGYVTVMTDGSLPGVGEPKDWALLAPGVVDVQRLINFASRSLADGALASKALAHSFYGRAVEKSYWSGCSTGGRQGYAFAQRYPDIFDGIAAAAPAINWHKFFFAVLSVQVKMNAAGEFTRPCELNALTRAAIAACDGLDGLEDGVVSAPDECTFDPYSLVGTNVEGCEVPISELAAETAERAWKGFKSQEGELLWPTVGYEANLTTPSGTASTICPPDGGACEGFMRPLLTDWPTYFIAKNASFDWRSLSEAEFEKMFRVGKASFEAAIMATDNTDLKLFKERGGKLLTYHGLADQIIPYGGTRNYYNAVTEVDPDVQSFYRLFEAPGLSHCAGGPGGYPAETFQALVKWVEEGVAPDSLLAANPQTNQSRILCAYPKKAKFVGEGPKYDAGDFVCE</sequence>
<evidence type="ECO:0000256" key="6">
    <source>
        <dbReference type="ARBA" id="ARBA00022801"/>
    </source>
</evidence>
<dbReference type="SUPFAM" id="SSF53474">
    <property type="entry name" value="alpha/beta-Hydrolases"/>
    <property type="match status" value="1"/>
</dbReference>
<evidence type="ECO:0000256" key="4">
    <source>
        <dbReference type="ARBA" id="ARBA00022723"/>
    </source>
</evidence>
<name>A0A2T2NTZ8_CORCC</name>
<dbReference type="Pfam" id="PF07519">
    <property type="entry name" value="Tannase"/>
    <property type="match status" value="1"/>
</dbReference>
<keyword evidence="12" id="KW-1185">Reference proteome</keyword>
<dbReference type="AlphaFoldDB" id="A0A2T2NTZ8"/>
<dbReference type="EC" id="3.1.1.-" evidence="10"/>
<dbReference type="EMBL" id="KZ678133">
    <property type="protein sequence ID" value="PSN68568.1"/>
    <property type="molecule type" value="Genomic_DNA"/>
</dbReference>
<dbReference type="Gene3D" id="3.40.50.1820">
    <property type="entry name" value="alpha/beta hydrolase"/>
    <property type="match status" value="1"/>
</dbReference>
<dbReference type="GO" id="GO:0030600">
    <property type="term" value="F:feruloyl esterase activity"/>
    <property type="evidence" value="ECO:0007669"/>
    <property type="project" value="UniProtKB-EC"/>
</dbReference>
<evidence type="ECO:0000256" key="10">
    <source>
        <dbReference type="RuleBase" id="RU361238"/>
    </source>
</evidence>
<keyword evidence="3" id="KW-0119">Carbohydrate metabolism</keyword>
<evidence type="ECO:0000256" key="7">
    <source>
        <dbReference type="ARBA" id="ARBA00022837"/>
    </source>
</evidence>
<reference evidence="11 12" key="1">
    <citation type="journal article" date="2018" name="Front. Microbiol.">
        <title>Genome-Wide Analysis of Corynespora cassiicola Leaf Fall Disease Putative Effectors.</title>
        <authorList>
            <person name="Lopez D."/>
            <person name="Ribeiro S."/>
            <person name="Label P."/>
            <person name="Fumanal B."/>
            <person name="Venisse J.S."/>
            <person name="Kohler A."/>
            <person name="de Oliveira R.R."/>
            <person name="Labutti K."/>
            <person name="Lipzen A."/>
            <person name="Lail K."/>
            <person name="Bauer D."/>
            <person name="Ohm R.A."/>
            <person name="Barry K.W."/>
            <person name="Spatafora J."/>
            <person name="Grigoriev I.V."/>
            <person name="Martin F.M."/>
            <person name="Pujade-Renaud V."/>
        </authorList>
    </citation>
    <scope>NUCLEOTIDE SEQUENCE [LARGE SCALE GENOMIC DNA]</scope>
    <source>
        <strain evidence="11 12">Philippines</strain>
    </source>
</reference>
<evidence type="ECO:0000313" key="11">
    <source>
        <dbReference type="EMBL" id="PSN68568.1"/>
    </source>
</evidence>
<keyword evidence="7" id="KW-0106">Calcium</keyword>
<evidence type="ECO:0000313" key="12">
    <source>
        <dbReference type="Proteomes" id="UP000240883"/>
    </source>
</evidence>
<gene>
    <name evidence="11" type="ORF">BS50DRAFT_489772</name>
</gene>
<comment type="catalytic activity">
    <reaction evidence="9">
        <text>feruloyl-polysaccharide + H2O = ferulate + polysaccharide.</text>
        <dbReference type="EC" id="3.1.1.73"/>
    </reaction>
</comment>
<keyword evidence="2" id="KW-0719">Serine esterase</keyword>
<keyword evidence="6 10" id="KW-0378">Hydrolase</keyword>
<keyword evidence="8" id="KW-1015">Disulfide bond</keyword>
<dbReference type="PANTHER" id="PTHR33938:SF15">
    <property type="entry name" value="FERULOYL ESTERASE B-RELATED"/>
    <property type="match status" value="1"/>
</dbReference>
<keyword evidence="5" id="KW-0732">Signal</keyword>
<proteinExistence type="inferred from homology"/>
<evidence type="ECO:0000256" key="2">
    <source>
        <dbReference type="ARBA" id="ARBA00022487"/>
    </source>
</evidence>
<keyword evidence="3" id="KW-0858">Xylan degradation</keyword>
<evidence type="ECO:0000256" key="8">
    <source>
        <dbReference type="ARBA" id="ARBA00023157"/>
    </source>
</evidence>
<evidence type="ECO:0000256" key="3">
    <source>
        <dbReference type="ARBA" id="ARBA00022651"/>
    </source>
</evidence>
<organism evidence="11 12">
    <name type="scientific">Corynespora cassiicola Philippines</name>
    <dbReference type="NCBI Taxonomy" id="1448308"/>
    <lineage>
        <taxon>Eukaryota</taxon>
        <taxon>Fungi</taxon>
        <taxon>Dikarya</taxon>
        <taxon>Ascomycota</taxon>
        <taxon>Pezizomycotina</taxon>
        <taxon>Dothideomycetes</taxon>
        <taxon>Pleosporomycetidae</taxon>
        <taxon>Pleosporales</taxon>
        <taxon>Corynesporascaceae</taxon>
        <taxon>Corynespora</taxon>
    </lineage>
</organism>
<protein>
    <recommendedName>
        <fullName evidence="10">Carboxylic ester hydrolase</fullName>
        <ecNumber evidence="10">3.1.1.-</ecNumber>
    </recommendedName>
</protein>
<dbReference type="InterPro" id="IPR011118">
    <property type="entry name" value="Tannase/feruloyl_esterase"/>
</dbReference>
<dbReference type="GO" id="GO:0046872">
    <property type="term" value="F:metal ion binding"/>
    <property type="evidence" value="ECO:0007669"/>
    <property type="project" value="UniProtKB-KW"/>
</dbReference>